<protein>
    <submittedName>
        <fullName evidence="2">Uncharacterized protein</fullName>
    </submittedName>
</protein>
<dbReference type="EMBL" id="QAOH01000002">
    <property type="protein sequence ID" value="PTQ75203.1"/>
    <property type="molecule type" value="Genomic_DNA"/>
</dbReference>
<evidence type="ECO:0000313" key="3">
    <source>
        <dbReference type="Proteomes" id="UP000244077"/>
    </source>
</evidence>
<accession>A0A2T5HUE0</accession>
<dbReference type="AlphaFoldDB" id="A0A2T5HUE0"/>
<dbReference type="Proteomes" id="UP000244077">
    <property type="component" value="Unassembled WGS sequence"/>
</dbReference>
<organism evidence="2 3">
    <name type="scientific">Celeribacter persicus</name>
    <dbReference type="NCBI Taxonomy" id="1651082"/>
    <lineage>
        <taxon>Bacteria</taxon>
        <taxon>Pseudomonadati</taxon>
        <taxon>Pseudomonadota</taxon>
        <taxon>Alphaproteobacteria</taxon>
        <taxon>Rhodobacterales</taxon>
        <taxon>Roseobacteraceae</taxon>
        <taxon>Celeribacter</taxon>
    </lineage>
</organism>
<feature type="region of interest" description="Disordered" evidence="1">
    <location>
        <begin position="1"/>
        <end position="36"/>
    </location>
</feature>
<reference evidence="2 3" key="1">
    <citation type="submission" date="2018-04" db="EMBL/GenBank/DDBJ databases">
        <title>Genomic Encyclopedia of Archaeal and Bacterial Type Strains, Phase II (KMG-II): from individual species to whole genera.</title>
        <authorList>
            <person name="Goeker M."/>
        </authorList>
    </citation>
    <scope>NUCLEOTIDE SEQUENCE [LARGE SCALE GENOMIC DNA]</scope>
    <source>
        <strain evidence="2 3">DSM 100434</strain>
    </source>
</reference>
<feature type="compositionally biased region" description="Basic and acidic residues" evidence="1">
    <location>
        <begin position="1"/>
        <end position="12"/>
    </location>
</feature>
<proteinExistence type="predicted"/>
<name>A0A2T5HUE0_9RHOB</name>
<comment type="caution">
    <text evidence="2">The sequence shown here is derived from an EMBL/GenBank/DDBJ whole genome shotgun (WGS) entry which is preliminary data.</text>
</comment>
<gene>
    <name evidence="2" type="ORF">C8N42_102120</name>
</gene>
<keyword evidence="3" id="KW-1185">Reference proteome</keyword>
<evidence type="ECO:0000313" key="2">
    <source>
        <dbReference type="EMBL" id="PTQ75203.1"/>
    </source>
</evidence>
<sequence length="36" mass="3638">MTVKHKDGDRSARGGRKAPAPWGGGTGAVRDASVTS</sequence>
<evidence type="ECO:0000256" key="1">
    <source>
        <dbReference type="SAM" id="MobiDB-lite"/>
    </source>
</evidence>